<accession>A0A1M6SX64</accession>
<comment type="similarity">
    <text evidence="1">Belongs to the membrane fusion protein (MFP) (TC 8.A.1) family.</text>
</comment>
<reference evidence="6" key="1">
    <citation type="submission" date="2016-11" db="EMBL/GenBank/DDBJ databases">
        <authorList>
            <person name="Varghese N."/>
            <person name="Submissions S."/>
        </authorList>
    </citation>
    <scope>NUCLEOTIDE SEQUENCE [LARGE SCALE GENOMIC DNA]</scope>
    <source>
        <strain evidence="6">DSM 22212</strain>
    </source>
</reference>
<dbReference type="Gene3D" id="2.40.30.170">
    <property type="match status" value="1"/>
</dbReference>
<gene>
    <name evidence="5" type="ORF">SAMN04488087_1265</name>
</gene>
<feature type="domain" description="Multidrug resistance protein MdtA-like barrel-sandwich hybrid" evidence="4">
    <location>
        <begin position="59"/>
        <end position="195"/>
    </location>
</feature>
<feature type="chain" id="PRO_5012680646" evidence="3">
    <location>
        <begin position="30"/>
        <end position="374"/>
    </location>
</feature>
<dbReference type="STRING" id="633813.SAMN04488087_1265"/>
<dbReference type="RefSeq" id="WP_072715113.1">
    <property type="nucleotide sequence ID" value="NZ_FRAU01000003.1"/>
</dbReference>
<evidence type="ECO:0000256" key="3">
    <source>
        <dbReference type="SAM" id="SignalP"/>
    </source>
</evidence>
<keyword evidence="2" id="KW-0175">Coiled coil</keyword>
<dbReference type="SUPFAM" id="SSF111369">
    <property type="entry name" value="HlyD-like secretion proteins"/>
    <property type="match status" value="1"/>
</dbReference>
<dbReference type="GO" id="GO:0015562">
    <property type="term" value="F:efflux transmembrane transporter activity"/>
    <property type="evidence" value="ECO:0007669"/>
    <property type="project" value="TreeGrafter"/>
</dbReference>
<evidence type="ECO:0000313" key="6">
    <source>
        <dbReference type="Proteomes" id="UP000185812"/>
    </source>
</evidence>
<dbReference type="PANTHER" id="PTHR30469">
    <property type="entry name" value="MULTIDRUG RESISTANCE PROTEIN MDTA"/>
    <property type="match status" value="1"/>
</dbReference>
<evidence type="ECO:0000256" key="1">
    <source>
        <dbReference type="ARBA" id="ARBA00009477"/>
    </source>
</evidence>
<feature type="signal peptide" evidence="3">
    <location>
        <begin position="1"/>
        <end position="29"/>
    </location>
</feature>
<evidence type="ECO:0000256" key="2">
    <source>
        <dbReference type="SAM" id="Coils"/>
    </source>
</evidence>
<dbReference type="NCBIfam" id="TIGR01730">
    <property type="entry name" value="RND_mfp"/>
    <property type="match status" value="1"/>
</dbReference>
<organism evidence="5 6">
    <name type="scientific">Rhodothermus profundi</name>
    <dbReference type="NCBI Taxonomy" id="633813"/>
    <lineage>
        <taxon>Bacteria</taxon>
        <taxon>Pseudomonadati</taxon>
        <taxon>Rhodothermota</taxon>
        <taxon>Rhodothermia</taxon>
        <taxon>Rhodothermales</taxon>
        <taxon>Rhodothermaceae</taxon>
        <taxon>Rhodothermus</taxon>
    </lineage>
</organism>
<dbReference type="InterPro" id="IPR006143">
    <property type="entry name" value="RND_pump_MFP"/>
</dbReference>
<name>A0A1M6SX64_9BACT</name>
<dbReference type="GO" id="GO:1990281">
    <property type="term" value="C:efflux pump complex"/>
    <property type="evidence" value="ECO:0007669"/>
    <property type="project" value="TreeGrafter"/>
</dbReference>
<evidence type="ECO:0000259" key="4">
    <source>
        <dbReference type="Pfam" id="PF25917"/>
    </source>
</evidence>
<keyword evidence="3" id="KW-0732">Signal</keyword>
<keyword evidence="6" id="KW-1185">Reference proteome</keyword>
<proteinExistence type="inferred from homology"/>
<dbReference type="Gene3D" id="2.40.50.100">
    <property type="match status" value="1"/>
</dbReference>
<dbReference type="PANTHER" id="PTHR30469:SF15">
    <property type="entry name" value="HLYD FAMILY OF SECRETION PROTEINS"/>
    <property type="match status" value="1"/>
</dbReference>
<feature type="coiled-coil region" evidence="2">
    <location>
        <begin position="129"/>
        <end position="163"/>
    </location>
</feature>
<dbReference type="Gene3D" id="2.40.420.20">
    <property type="match status" value="1"/>
</dbReference>
<dbReference type="EMBL" id="FRAU01000003">
    <property type="protein sequence ID" value="SHK49315.1"/>
    <property type="molecule type" value="Genomic_DNA"/>
</dbReference>
<sequence>MKRALWLLTGLVLVAALAFLVFSSDSGQAAETVPTVTVRRGEIVDKALAVGTIEPRVEISIKSQVAGVVRQLFVEAGDYVEAGTPLLEIQPNPTPQELIEAERRLQLRELEVATLYREFQRQQQLFARKLISEQEYEQARQAYEEAQLQLQMAREQLALLREGRVRTESGQVETVVRAPISGYILEKMIEVGDPVVPLTSYQEGTVLMTMADMSDLVFRGTVDEIDVGRLQEGMTAQIKIGALPQAQVTGRLSKIWLKARKEENTTVFPVEIEIIEAVMRDPRDPEGAPRPLVLRAGYSANAEIIIEKRENVLLIPERVITYSGDTARVTVVLPDGTTETRVIQTGLSDALHVEVVAGLEEGMKVQEKPLPQIQ</sequence>
<dbReference type="InterPro" id="IPR058625">
    <property type="entry name" value="MdtA-like_BSH"/>
</dbReference>
<dbReference type="Pfam" id="PF25917">
    <property type="entry name" value="BSH_RND"/>
    <property type="match status" value="1"/>
</dbReference>
<dbReference type="AlphaFoldDB" id="A0A1M6SX64"/>
<dbReference type="OrthoDB" id="9809068at2"/>
<evidence type="ECO:0000313" key="5">
    <source>
        <dbReference type="EMBL" id="SHK49315.1"/>
    </source>
</evidence>
<protein>
    <submittedName>
        <fullName evidence="5">HlyD family secretion protein</fullName>
    </submittedName>
</protein>
<dbReference type="Proteomes" id="UP000185812">
    <property type="component" value="Unassembled WGS sequence"/>
</dbReference>
<dbReference type="Gene3D" id="1.10.287.470">
    <property type="entry name" value="Helix hairpin bin"/>
    <property type="match status" value="1"/>
</dbReference>